<dbReference type="InterPro" id="IPR008930">
    <property type="entry name" value="Terpenoid_cyclase/PrenylTrfase"/>
</dbReference>
<organism evidence="5 6">
    <name type="scientific">Prolixibacter bellariivorans</name>
    <dbReference type="NCBI Taxonomy" id="314319"/>
    <lineage>
        <taxon>Bacteria</taxon>
        <taxon>Pseudomonadati</taxon>
        <taxon>Bacteroidota</taxon>
        <taxon>Bacteroidia</taxon>
        <taxon>Marinilabiliales</taxon>
        <taxon>Prolixibacteraceae</taxon>
        <taxon>Prolixibacter</taxon>
    </lineage>
</organism>
<dbReference type="SUPFAM" id="SSF49482">
    <property type="entry name" value="Aromatic compound dioxygenase"/>
    <property type="match status" value="1"/>
</dbReference>
<dbReference type="SMART" id="SM01360">
    <property type="entry name" value="A2M"/>
    <property type="match status" value="1"/>
</dbReference>
<accession>A0A5M4AW46</accession>
<evidence type="ECO:0000259" key="4">
    <source>
        <dbReference type="SMART" id="SM01360"/>
    </source>
</evidence>
<dbReference type="SMART" id="SM01359">
    <property type="entry name" value="A2M_N_2"/>
    <property type="match status" value="1"/>
</dbReference>
<dbReference type="Pfam" id="PF07703">
    <property type="entry name" value="A2M_BRD"/>
    <property type="match status" value="1"/>
</dbReference>
<dbReference type="PANTHER" id="PTHR40094">
    <property type="entry name" value="ALPHA-2-MACROGLOBULIN HOMOLOG"/>
    <property type="match status" value="1"/>
</dbReference>
<dbReference type="PANTHER" id="PTHR40094:SF1">
    <property type="entry name" value="UBIQUITIN DOMAIN-CONTAINING PROTEIN"/>
    <property type="match status" value="1"/>
</dbReference>
<evidence type="ECO:0000313" key="5">
    <source>
        <dbReference type="EMBL" id="GET31868.1"/>
    </source>
</evidence>
<dbReference type="RefSeq" id="WP_027586291.1">
    <property type="nucleotide sequence ID" value="NZ_BLAX01000001.1"/>
</dbReference>
<evidence type="ECO:0008006" key="7">
    <source>
        <dbReference type="Google" id="ProtNLM"/>
    </source>
</evidence>
<dbReference type="SUPFAM" id="SSF48239">
    <property type="entry name" value="Terpenoid cyclases/Protein prenyltransferases"/>
    <property type="match status" value="1"/>
</dbReference>
<feature type="domain" description="Alpha-2-macroglobulin" evidence="4">
    <location>
        <begin position="1191"/>
        <end position="1281"/>
    </location>
</feature>
<dbReference type="InterPro" id="IPR001599">
    <property type="entry name" value="Macroglobln_a2"/>
</dbReference>
<comment type="caution">
    <text evidence="5">The sequence shown here is derived from an EMBL/GenBank/DDBJ whole genome shotgun (WGS) entry which is preliminary data.</text>
</comment>
<feature type="chain" id="PRO_5024441433" description="Alpha-2-macroglobulin domain-containing protein" evidence="2">
    <location>
        <begin position="23"/>
        <end position="1942"/>
    </location>
</feature>
<gene>
    <name evidence="5" type="ORF">PbJCM13498_07310</name>
</gene>
<dbReference type="GO" id="GO:0016702">
    <property type="term" value="F:oxidoreductase activity, acting on single donors with incorporation of molecular oxygen, incorporation of two atoms of oxygen"/>
    <property type="evidence" value="ECO:0007669"/>
    <property type="project" value="InterPro"/>
</dbReference>
<dbReference type="OrthoDB" id="9767116at2"/>
<dbReference type="Pfam" id="PF01835">
    <property type="entry name" value="MG2"/>
    <property type="match status" value="1"/>
</dbReference>
<dbReference type="InterPro" id="IPR051802">
    <property type="entry name" value="YfhM-like"/>
</dbReference>
<keyword evidence="6" id="KW-1185">Reference proteome</keyword>
<protein>
    <recommendedName>
        <fullName evidence="7">Alpha-2-macroglobulin domain-containing protein</fullName>
    </recommendedName>
</protein>
<evidence type="ECO:0000256" key="1">
    <source>
        <dbReference type="ARBA" id="ARBA00010556"/>
    </source>
</evidence>
<keyword evidence="2" id="KW-0732">Signal</keyword>
<dbReference type="InterPro" id="IPR041246">
    <property type="entry name" value="Bact_MG10"/>
</dbReference>
<dbReference type="InterPro" id="IPR011625">
    <property type="entry name" value="A2M_N_BRD"/>
</dbReference>
<sequence length="1942" mass="219434">MKMTCRLLLALLLFSLFSTTQAAIPQFSYREKWAEADSLAHIRKPESVKKVIKQIVARATKENNIPQRVKAFTALQFFAVKDSLPKNPVPIWQNEYEKLNVPGRAVLKAYEGSYLLQIYRDNRWKILDRASGGVDSIDINTWDAGYFVEQIHQCFNEALQHTDSLAKIPAKNWQALIIDQKVDWERTPTLLDLVVRKALNFYQDGSLFTQPVRRPSLSVPKAALGLRRPGAVIIDRKSPLSYYDHSIILYRLLERYHQRDGNSVALFYARLDRIKFTYRESSLKNADHLFLDGMRGLEKTVAHSGLLANVWEAEADFYRQRGNKFRGNIQQTADSRMDWQKAAQLYEKTWKKYPKTEAGKRSFNSLQQLKRPQLSLQSEPVVRPGFPFAIKLDYQNLKSVKVSIRKINQELYRKYFLQYGQMRTREDSSKLLNRPVIQQEKYTLVPDSDLRSHSTELVMKPLNAGIYVMQTEGNGCKSLLPVAVSRMYIEQQRTEAGTIFSVRRQSNGEAVAGAELSIRNLNGEKLNKVLLKTNDKGQAFWSGDGNLVQISSSTDTLSLRWRKPYYRKQTETTKEKTWFFTDRSIYRPGQVVLFKAITFKTHGDTDRAVAGKPMVVFLRDAHNQVIDSLRILTDRFGSTTGQFRLPAGSLAGNFTLRTSEGYQSFRVEAYRRPGFHITFDKFDGQYEAGHPVTVTGRVKSFNGVPLAGVPGMYKITRQTLWFERSGNNSEDVISGMFTTDTDGRFRFTFTPKSTENDYGLSYQIETEVTDISGETQTTEQSLSISQKALFAQLSAPGQVDASDKGIRKGKGIKVGVKFNNSANQVVPVKGTVTFARLQTPDQAVRERVWKAPDLPIYTKDEWEKQYPGNVYGDEVKPEDFPVEKVLSTQKFNTAERSWCFLPGKKLKPGYYKVTVETEDAFGQNVTGERVIRVFRSKCRKYPFADPFHVNLNKTTVKPGDDLKLELGTTGEAFWQVALEEPDTLIQLPAVKTKKSRQQVVIPVTSDMANGFAVRVSTIQHGRAFRKLFRINVMQPNKKLQVTTVDFPSTTEPGKEVSWKIRVTDESGKPAQAEVAGVVYDASLDDIRMHNWSLSLFNHWFYIRQMPLMIRPVQNDYAHSPNTPLQKVETEMVPELGLPKWVNTSPGGAVFFVADEKVPVGEQAANESIRIRGASAAPKVEEPKIRSDFRETAWFGPQLKTDANGMTIVHFRMPDALTKWKFMALAHTVNGKIGTTDTSFVSQKPLMVEPYPVRFLVAGDQVELPVKVTNLSGKELEADIHLNLIAVDSNDTLEPGFEPRHIGLENGESGVVKWLVQAPEKAGLYRIQVVGSAGNLSDGYEKTIQVLPAKQWMVQSETFQVKPGGVKVWSPLFPEGGQVNDKWTLEWMGNPVWQAIEALPSVLSSRPQSATGLANRLYAYATVQQILARHPEIAAELAKQRAKLLNNPDSFKTRMEQNDDLANIQLNETPWLDDAIRAKKQLQLFVPDTIAVNITDDLSRLKAMQHEDGGFSWYPEMKTSPWITMQVVNELSALEKADALKGEEKTLVDTMLVKAMHYLETEMLATYKRLTEKQRVQYIPSANIVDYLYVCSGSKIKPAGKEVMAAYRFFIQSVSKNWMKLSLYQQAQSASILWLTNDRKTAQTIIESLKERAAKSKKLGMHWRTNNSPWFYRESSLSLQAIMMQLFEKTGAPETDLAAMKLWLLQQKRTHAWSTPDETVKAVEALLLAGSGANMETSGPTVLLNGKPLTSSISGTPKGYFKYTLPSGLPENSTLELRNNGKTTGFGALYHQFFAPVDSSLSTGNGIKVTKSLYRVIRRNGGESLSSDLKGLKPGDLIMVRLRIHTHRDLGFVSISDTRPAGTEPVKQLSGYESSGRLWYYRVNTDEQTRFFIQELKQGDYLLEYPVRVSHRGDFSLGRVTIQCQFAPAFNASDTAGEVIIEK</sequence>
<dbReference type="InterPro" id="IPR002890">
    <property type="entry name" value="MG2"/>
</dbReference>
<dbReference type="Gene3D" id="2.60.40.1930">
    <property type="match status" value="1"/>
</dbReference>
<dbReference type="GO" id="GO:0004866">
    <property type="term" value="F:endopeptidase inhibitor activity"/>
    <property type="evidence" value="ECO:0007669"/>
    <property type="project" value="InterPro"/>
</dbReference>
<feature type="domain" description="Alpha-2-macroglobulin bait region" evidence="3">
    <location>
        <begin position="947"/>
        <end position="1086"/>
    </location>
</feature>
<dbReference type="InterPro" id="IPR015889">
    <property type="entry name" value="Intradiol_dOase_core"/>
</dbReference>
<name>A0A5M4AW46_9BACT</name>
<comment type="similarity">
    <text evidence="1">Belongs to the protease inhibitor I39 (alpha-2-macroglobulin) family. Bacterial alpha-2-macroglobulin subfamily.</text>
</comment>
<dbReference type="Proteomes" id="UP000391834">
    <property type="component" value="Unassembled WGS sequence"/>
</dbReference>
<dbReference type="GO" id="GO:0005506">
    <property type="term" value="F:iron ion binding"/>
    <property type="evidence" value="ECO:0007669"/>
    <property type="project" value="InterPro"/>
</dbReference>
<evidence type="ECO:0000313" key="6">
    <source>
        <dbReference type="Proteomes" id="UP000391834"/>
    </source>
</evidence>
<dbReference type="Pfam" id="PF00207">
    <property type="entry name" value="A2M"/>
    <property type="match status" value="1"/>
</dbReference>
<proteinExistence type="inferred from homology"/>
<dbReference type="EMBL" id="BLAX01000001">
    <property type="protein sequence ID" value="GET31868.1"/>
    <property type="molecule type" value="Genomic_DNA"/>
</dbReference>
<dbReference type="Gene3D" id="1.50.10.20">
    <property type="match status" value="1"/>
</dbReference>
<evidence type="ECO:0000259" key="3">
    <source>
        <dbReference type="SMART" id="SM01359"/>
    </source>
</evidence>
<reference evidence="5 6" key="1">
    <citation type="submission" date="2019-10" db="EMBL/GenBank/DDBJ databases">
        <title>Prolixibacter strains distinguished by the presence of nitrate reductase genes were adept at nitrate-dependent anaerobic corrosion of metallic iron and carbon steel.</title>
        <authorList>
            <person name="Iino T."/>
            <person name="Shono N."/>
            <person name="Ito K."/>
            <person name="Nakamura R."/>
            <person name="Sueoka K."/>
            <person name="Harayama S."/>
            <person name="Ohkuma M."/>
        </authorList>
    </citation>
    <scope>NUCLEOTIDE SEQUENCE [LARGE SCALE GENOMIC DNA]</scope>
    <source>
        <strain evidence="5 6">JCM 13498</strain>
    </source>
</reference>
<feature type="signal peptide" evidence="2">
    <location>
        <begin position="1"/>
        <end position="22"/>
    </location>
</feature>
<evidence type="ECO:0000256" key="2">
    <source>
        <dbReference type="SAM" id="SignalP"/>
    </source>
</evidence>
<dbReference type="Pfam" id="PF17973">
    <property type="entry name" value="bMG10"/>
    <property type="match status" value="1"/>
</dbReference>